<evidence type="ECO:0008006" key="3">
    <source>
        <dbReference type="Google" id="ProtNLM"/>
    </source>
</evidence>
<proteinExistence type="predicted"/>
<organism evidence="1 2">
    <name type="scientific">Flammeovirga kamogawensis</name>
    <dbReference type="NCBI Taxonomy" id="373891"/>
    <lineage>
        <taxon>Bacteria</taxon>
        <taxon>Pseudomonadati</taxon>
        <taxon>Bacteroidota</taxon>
        <taxon>Cytophagia</taxon>
        <taxon>Cytophagales</taxon>
        <taxon>Flammeovirgaceae</taxon>
        <taxon>Flammeovirga</taxon>
    </lineage>
</organism>
<dbReference type="Proteomes" id="UP000682802">
    <property type="component" value="Chromosome 1"/>
</dbReference>
<evidence type="ECO:0000313" key="2">
    <source>
        <dbReference type="Proteomes" id="UP000682802"/>
    </source>
</evidence>
<accession>A0ABX8GVU5</accession>
<dbReference type="EMBL" id="CP076128">
    <property type="protein sequence ID" value="QWG07070.1"/>
    <property type="molecule type" value="Genomic_DNA"/>
</dbReference>
<name>A0ABX8GVU5_9BACT</name>
<gene>
    <name evidence="1" type="ORF">KM029_17475</name>
</gene>
<keyword evidence="2" id="KW-1185">Reference proteome</keyword>
<reference evidence="1 2" key="1">
    <citation type="submission" date="2021-05" db="EMBL/GenBank/DDBJ databases">
        <title>Comparative genomic studies on the polysaccharide-degrading batcterial strains of the Flammeovirga genus.</title>
        <authorList>
            <person name="Zewei F."/>
            <person name="Zheng Z."/>
            <person name="Yu L."/>
            <person name="Ruyue G."/>
            <person name="Yanhong M."/>
            <person name="Yuanyuan C."/>
            <person name="Jingyan G."/>
            <person name="Wenjun H."/>
        </authorList>
    </citation>
    <scope>NUCLEOTIDE SEQUENCE [LARGE SCALE GENOMIC DNA]</scope>
    <source>
        <strain evidence="1 2">YS10</strain>
    </source>
</reference>
<sequence>MKSILLIAITLFCLGCSSSDEVNTDVRYEAVKGFHKVETSDTLDHEKLIVFTEISDIGKGTITRPEGHVWPEEITLRMPFDRLEGFKAYSNTDKKNLFEQFYSSNPRQPQYVSTFKGSELKTSVKDLPYIDIQLPKEMFLDNPKLIYVEWVNVYRI</sequence>
<protein>
    <recommendedName>
        <fullName evidence="3">Lipoprotein</fullName>
    </recommendedName>
</protein>
<evidence type="ECO:0000313" key="1">
    <source>
        <dbReference type="EMBL" id="QWG07070.1"/>
    </source>
</evidence>
<dbReference type="RefSeq" id="WP_144074471.1">
    <property type="nucleotide sequence ID" value="NZ_CP076128.1"/>
</dbReference>